<gene>
    <name evidence="2" type="ORF">GRI58_00335</name>
</gene>
<evidence type="ECO:0000259" key="1">
    <source>
        <dbReference type="Pfam" id="PF05050"/>
    </source>
</evidence>
<dbReference type="InterPro" id="IPR006342">
    <property type="entry name" value="FkbM_mtfrase"/>
</dbReference>
<protein>
    <submittedName>
        <fullName evidence="2">FkbM family methyltransferase</fullName>
    </submittedName>
</protein>
<evidence type="ECO:0000313" key="3">
    <source>
        <dbReference type="Proteomes" id="UP000439780"/>
    </source>
</evidence>
<dbReference type="OrthoDB" id="292760at2"/>
<evidence type="ECO:0000313" key="2">
    <source>
        <dbReference type="EMBL" id="MXP27269.1"/>
    </source>
</evidence>
<dbReference type="Pfam" id="PF05050">
    <property type="entry name" value="Methyltransf_21"/>
    <property type="match status" value="1"/>
</dbReference>
<sequence>MHLTGLLKRLLEKPSQHDEEATAYHRLAERGFRPDGIIDIGAYEGGWTRSTREVFPAAASLMVEPQEIRQEKLQAVCRELPRTRLAPCLLGAESGKAVTFYEMGTGSSYLEENSDAPRQAKHFTLSMLDDVADDFPGENLFLKIDSQGAEIEILKGGRKTLQRSGLVQLETAVMAYNQGAPTMLEVLAFMQDNGFVPLDISGHTRIQGHLVQVDFLFTPQDSPLRKTFFNFQTS</sequence>
<name>A0A845AD08_9SPHN</name>
<organism evidence="2 3">
    <name type="scientific">Qipengyuania algicida</name>
    <dbReference type="NCBI Taxonomy" id="1836209"/>
    <lineage>
        <taxon>Bacteria</taxon>
        <taxon>Pseudomonadati</taxon>
        <taxon>Pseudomonadota</taxon>
        <taxon>Alphaproteobacteria</taxon>
        <taxon>Sphingomonadales</taxon>
        <taxon>Erythrobacteraceae</taxon>
        <taxon>Qipengyuania</taxon>
    </lineage>
</organism>
<dbReference type="Gene3D" id="3.40.50.150">
    <property type="entry name" value="Vaccinia Virus protein VP39"/>
    <property type="match status" value="1"/>
</dbReference>
<dbReference type="GO" id="GO:0008171">
    <property type="term" value="F:O-methyltransferase activity"/>
    <property type="evidence" value="ECO:0007669"/>
    <property type="project" value="TreeGrafter"/>
</dbReference>
<dbReference type="Proteomes" id="UP000439780">
    <property type="component" value="Unassembled WGS sequence"/>
</dbReference>
<dbReference type="EMBL" id="WTYA01000001">
    <property type="protein sequence ID" value="MXP27269.1"/>
    <property type="molecule type" value="Genomic_DNA"/>
</dbReference>
<dbReference type="AlphaFoldDB" id="A0A845AD08"/>
<dbReference type="PANTHER" id="PTHR36973">
    <property type="entry name" value="SLL1456 PROTEIN-RELATED"/>
    <property type="match status" value="1"/>
</dbReference>
<dbReference type="InterPro" id="IPR029063">
    <property type="entry name" value="SAM-dependent_MTases_sf"/>
</dbReference>
<dbReference type="GO" id="GO:0032259">
    <property type="term" value="P:methylation"/>
    <property type="evidence" value="ECO:0007669"/>
    <property type="project" value="UniProtKB-KW"/>
</dbReference>
<dbReference type="InterPro" id="IPR053188">
    <property type="entry name" value="FkbM_Methyltransferase"/>
</dbReference>
<reference evidence="2 3" key="1">
    <citation type="submission" date="2019-12" db="EMBL/GenBank/DDBJ databases">
        <title>Genomic-based taxomic classification of the family Erythrobacteraceae.</title>
        <authorList>
            <person name="Xu L."/>
        </authorList>
    </citation>
    <scope>NUCLEOTIDE SEQUENCE [LARGE SCALE GENOMIC DNA]</scope>
    <source>
        <strain evidence="2 3">KEMB 9005-328</strain>
    </source>
</reference>
<keyword evidence="2" id="KW-0489">Methyltransferase</keyword>
<comment type="caution">
    <text evidence="2">The sequence shown here is derived from an EMBL/GenBank/DDBJ whole genome shotgun (WGS) entry which is preliminary data.</text>
</comment>
<dbReference type="NCBIfam" id="TIGR01444">
    <property type="entry name" value="fkbM_fam"/>
    <property type="match status" value="1"/>
</dbReference>
<dbReference type="RefSeq" id="WP_160751578.1">
    <property type="nucleotide sequence ID" value="NZ_WTYA01000001.1"/>
</dbReference>
<keyword evidence="3" id="KW-1185">Reference proteome</keyword>
<dbReference type="PANTHER" id="PTHR36973:SF4">
    <property type="entry name" value="NODULATION PROTEIN"/>
    <property type="match status" value="1"/>
</dbReference>
<proteinExistence type="predicted"/>
<accession>A0A845AD08</accession>
<dbReference type="SUPFAM" id="SSF53335">
    <property type="entry name" value="S-adenosyl-L-methionine-dependent methyltransferases"/>
    <property type="match status" value="1"/>
</dbReference>
<keyword evidence="2" id="KW-0808">Transferase</keyword>
<feature type="domain" description="Methyltransferase FkbM" evidence="1">
    <location>
        <begin position="39"/>
        <end position="196"/>
    </location>
</feature>